<accession>A0A2G2ZHH1</accession>
<dbReference type="Gene3D" id="3.40.250.10">
    <property type="entry name" value="Rhodanese-like domain"/>
    <property type="match status" value="1"/>
</dbReference>
<evidence type="ECO:0000313" key="3">
    <source>
        <dbReference type="Proteomes" id="UP000222542"/>
    </source>
</evidence>
<name>A0A2G2ZHH1_CAPAN</name>
<dbReference type="Proteomes" id="UP000222542">
    <property type="component" value="Unassembled WGS sequence"/>
</dbReference>
<feature type="domain" description="Rhodanese" evidence="1">
    <location>
        <begin position="55"/>
        <end position="89"/>
    </location>
</feature>
<reference evidence="2 3" key="2">
    <citation type="journal article" date="2017" name="Genome Biol.">
        <title>New reference genome sequences of hot pepper reveal the massive evolution of plant disease-resistance genes by retroduplication.</title>
        <authorList>
            <person name="Kim S."/>
            <person name="Park J."/>
            <person name="Yeom S.I."/>
            <person name="Kim Y.M."/>
            <person name="Seo E."/>
            <person name="Kim K.T."/>
            <person name="Kim M.S."/>
            <person name="Lee J.M."/>
            <person name="Cheong K."/>
            <person name="Shin H.S."/>
            <person name="Kim S.B."/>
            <person name="Han K."/>
            <person name="Lee J."/>
            <person name="Park M."/>
            <person name="Lee H.A."/>
            <person name="Lee H.Y."/>
            <person name="Lee Y."/>
            <person name="Oh S."/>
            <person name="Lee J.H."/>
            <person name="Choi E."/>
            <person name="Choi E."/>
            <person name="Lee S.E."/>
            <person name="Jeon J."/>
            <person name="Kim H."/>
            <person name="Choi G."/>
            <person name="Song H."/>
            <person name="Lee J."/>
            <person name="Lee S.C."/>
            <person name="Kwon J.K."/>
            <person name="Lee H.Y."/>
            <person name="Koo N."/>
            <person name="Hong Y."/>
            <person name="Kim R.W."/>
            <person name="Kang W.H."/>
            <person name="Huh J.H."/>
            <person name="Kang B.C."/>
            <person name="Yang T.J."/>
            <person name="Lee Y.H."/>
            <person name="Bennetzen J.L."/>
            <person name="Choi D."/>
        </authorList>
    </citation>
    <scope>NUCLEOTIDE SEQUENCE [LARGE SCALE GENOMIC DNA]</scope>
    <source>
        <strain evidence="3">cv. CM334</strain>
    </source>
</reference>
<dbReference type="AlphaFoldDB" id="A0A2G2ZHH1"/>
<comment type="caution">
    <text evidence="2">The sequence shown here is derived from an EMBL/GenBank/DDBJ whole genome shotgun (WGS) entry which is preliminary data.</text>
</comment>
<evidence type="ECO:0000313" key="2">
    <source>
        <dbReference type="EMBL" id="PHT81361.1"/>
    </source>
</evidence>
<dbReference type="STRING" id="4072.A0A2G2ZHH1"/>
<evidence type="ECO:0000259" key="1">
    <source>
        <dbReference type="PROSITE" id="PS50206"/>
    </source>
</evidence>
<dbReference type="Gramene" id="PHT81361">
    <property type="protein sequence ID" value="PHT81361"/>
    <property type="gene ID" value="T459_14376"/>
</dbReference>
<sequence length="99" mass="11230">MTALVTAYQEFDSLLRMSSSSLEVEILLPKGPLKLNYLSSDARISNTEYIEKVMKKEAYVLVDVQPAHHYKIGSLPNSMKIPLSMLKDRLPKIFCALEK</sequence>
<dbReference type="InterPro" id="IPR001763">
    <property type="entry name" value="Rhodanese-like_dom"/>
</dbReference>
<organism evidence="2 3">
    <name type="scientific">Capsicum annuum</name>
    <name type="common">Capsicum pepper</name>
    <dbReference type="NCBI Taxonomy" id="4072"/>
    <lineage>
        <taxon>Eukaryota</taxon>
        <taxon>Viridiplantae</taxon>
        <taxon>Streptophyta</taxon>
        <taxon>Embryophyta</taxon>
        <taxon>Tracheophyta</taxon>
        <taxon>Spermatophyta</taxon>
        <taxon>Magnoliopsida</taxon>
        <taxon>eudicotyledons</taxon>
        <taxon>Gunneridae</taxon>
        <taxon>Pentapetalae</taxon>
        <taxon>asterids</taxon>
        <taxon>lamiids</taxon>
        <taxon>Solanales</taxon>
        <taxon>Solanaceae</taxon>
        <taxon>Solanoideae</taxon>
        <taxon>Capsiceae</taxon>
        <taxon>Capsicum</taxon>
    </lineage>
</organism>
<gene>
    <name evidence="2" type="ORF">T459_14376</name>
</gene>
<proteinExistence type="predicted"/>
<dbReference type="PROSITE" id="PS50206">
    <property type="entry name" value="RHODANESE_3"/>
    <property type="match status" value="1"/>
</dbReference>
<keyword evidence="3" id="KW-1185">Reference proteome</keyword>
<dbReference type="SUPFAM" id="SSF52821">
    <property type="entry name" value="Rhodanese/Cell cycle control phosphatase"/>
    <property type="match status" value="1"/>
</dbReference>
<protein>
    <recommendedName>
        <fullName evidence="1">Rhodanese domain-containing protein</fullName>
    </recommendedName>
</protein>
<dbReference type="InterPro" id="IPR036873">
    <property type="entry name" value="Rhodanese-like_dom_sf"/>
</dbReference>
<dbReference type="EMBL" id="AYRZ02000005">
    <property type="protein sequence ID" value="PHT81361.1"/>
    <property type="molecule type" value="Genomic_DNA"/>
</dbReference>
<reference evidence="2 3" key="1">
    <citation type="journal article" date="2014" name="Nat. Genet.">
        <title>Genome sequence of the hot pepper provides insights into the evolution of pungency in Capsicum species.</title>
        <authorList>
            <person name="Kim S."/>
            <person name="Park M."/>
            <person name="Yeom S.I."/>
            <person name="Kim Y.M."/>
            <person name="Lee J.M."/>
            <person name="Lee H.A."/>
            <person name="Seo E."/>
            <person name="Choi J."/>
            <person name="Cheong K."/>
            <person name="Kim K.T."/>
            <person name="Jung K."/>
            <person name="Lee G.W."/>
            <person name="Oh S.K."/>
            <person name="Bae C."/>
            <person name="Kim S.B."/>
            <person name="Lee H.Y."/>
            <person name="Kim S.Y."/>
            <person name="Kim M.S."/>
            <person name="Kang B.C."/>
            <person name="Jo Y.D."/>
            <person name="Yang H.B."/>
            <person name="Jeong H.J."/>
            <person name="Kang W.H."/>
            <person name="Kwon J.K."/>
            <person name="Shin C."/>
            <person name="Lim J.Y."/>
            <person name="Park J.H."/>
            <person name="Huh J.H."/>
            <person name="Kim J.S."/>
            <person name="Kim B.D."/>
            <person name="Cohen O."/>
            <person name="Paran I."/>
            <person name="Suh M.C."/>
            <person name="Lee S.B."/>
            <person name="Kim Y.K."/>
            <person name="Shin Y."/>
            <person name="Noh S.J."/>
            <person name="Park J."/>
            <person name="Seo Y.S."/>
            <person name="Kwon S.Y."/>
            <person name="Kim H.A."/>
            <person name="Park J.M."/>
            <person name="Kim H.J."/>
            <person name="Choi S.B."/>
            <person name="Bosland P.W."/>
            <person name="Reeves G."/>
            <person name="Jo S.H."/>
            <person name="Lee B.W."/>
            <person name="Cho H.T."/>
            <person name="Choi H.S."/>
            <person name="Lee M.S."/>
            <person name="Yu Y."/>
            <person name="Do Choi Y."/>
            <person name="Park B.S."/>
            <person name="van Deynze A."/>
            <person name="Ashrafi H."/>
            <person name="Hill T."/>
            <person name="Kim W.T."/>
            <person name="Pai H.S."/>
            <person name="Ahn H.K."/>
            <person name="Yeam I."/>
            <person name="Giovannoni J.J."/>
            <person name="Rose J.K."/>
            <person name="Sorensen I."/>
            <person name="Lee S.J."/>
            <person name="Kim R.W."/>
            <person name="Choi I.Y."/>
            <person name="Choi B.S."/>
            <person name="Lim J.S."/>
            <person name="Lee Y.H."/>
            <person name="Choi D."/>
        </authorList>
    </citation>
    <scope>NUCLEOTIDE SEQUENCE [LARGE SCALE GENOMIC DNA]</scope>
    <source>
        <strain evidence="3">cv. CM334</strain>
    </source>
</reference>